<gene>
    <name evidence="1" type="ORF">D5H75_40700</name>
</gene>
<dbReference type="Proteomes" id="UP000265768">
    <property type="component" value="Unassembled WGS sequence"/>
</dbReference>
<reference evidence="1 2" key="1">
    <citation type="submission" date="2018-09" db="EMBL/GenBank/DDBJ databases">
        <title>YIM 75507 draft genome.</title>
        <authorList>
            <person name="Tang S."/>
            <person name="Feng Y."/>
        </authorList>
    </citation>
    <scope>NUCLEOTIDE SEQUENCE [LARGE SCALE GENOMIC DNA]</scope>
    <source>
        <strain evidence="1 2">YIM 75507</strain>
    </source>
</reference>
<dbReference type="AlphaFoldDB" id="A0A3A4A2N2"/>
<dbReference type="InterPro" id="IPR032675">
    <property type="entry name" value="LRR_dom_sf"/>
</dbReference>
<dbReference type="EMBL" id="QZEY01000054">
    <property type="protein sequence ID" value="RJL18577.1"/>
    <property type="molecule type" value="Genomic_DNA"/>
</dbReference>
<protein>
    <submittedName>
        <fullName evidence="1">Leucine-rich repeat domain-containing protein</fullName>
    </submittedName>
</protein>
<accession>A0A3A4A2N2</accession>
<comment type="caution">
    <text evidence="1">The sequence shown here is derived from an EMBL/GenBank/DDBJ whole genome shotgun (WGS) entry which is preliminary data.</text>
</comment>
<evidence type="ECO:0000313" key="1">
    <source>
        <dbReference type="EMBL" id="RJL18577.1"/>
    </source>
</evidence>
<proteinExistence type="predicted"/>
<organism evidence="1 2">
    <name type="scientific">Bailinhaonella thermotolerans</name>
    <dbReference type="NCBI Taxonomy" id="1070861"/>
    <lineage>
        <taxon>Bacteria</taxon>
        <taxon>Bacillati</taxon>
        <taxon>Actinomycetota</taxon>
        <taxon>Actinomycetes</taxon>
        <taxon>Streptosporangiales</taxon>
        <taxon>Streptosporangiaceae</taxon>
        <taxon>Bailinhaonella</taxon>
    </lineage>
</organism>
<dbReference type="Gene3D" id="3.80.10.10">
    <property type="entry name" value="Ribonuclease Inhibitor"/>
    <property type="match status" value="1"/>
</dbReference>
<feature type="non-terminal residue" evidence="1">
    <location>
        <position position="152"/>
    </location>
</feature>
<name>A0A3A4A2N2_9ACTN</name>
<evidence type="ECO:0000313" key="2">
    <source>
        <dbReference type="Proteomes" id="UP000265768"/>
    </source>
</evidence>
<sequence>MPIEQFWETAEGDELPDAAAVAWQLFANEHYHDEEFSEQFRRFLDSVDVRRVRAVLVQEWNFDTSSDIVVELFTAHAAEFPELRAIFLAPESAGDQISWIQHGDVTPLLEAFPKLERLDVRGNGPHREDPRGLRLRPVRHDALRMLRFESGG</sequence>
<keyword evidence="2" id="KW-1185">Reference proteome</keyword>